<keyword evidence="1" id="KW-0548">Nucleotidyltransferase</keyword>
<dbReference type="RefSeq" id="WP_250197734.1">
    <property type="nucleotide sequence ID" value="NZ_CP097636.1"/>
</dbReference>
<proteinExistence type="predicted"/>
<protein>
    <submittedName>
        <fullName evidence="1">Glycosyltransferase</fullName>
        <ecNumber evidence="1">2.4.-.-</ecNumber>
    </submittedName>
</protein>
<evidence type="ECO:0000313" key="2">
    <source>
        <dbReference type="Proteomes" id="UP001056201"/>
    </source>
</evidence>
<reference evidence="1" key="1">
    <citation type="submission" date="2022-05" db="EMBL/GenBank/DDBJ databases">
        <title>An RpoN-dependent PEP-CTERM gene is involved in floc formation of an Aquincola tertiaricarbonis strain.</title>
        <authorList>
            <person name="Qiu D."/>
            <person name="Xia M."/>
        </authorList>
    </citation>
    <scope>NUCLEOTIDE SEQUENCE</scope>
    <source>
        <strain evidence="1">RN12</strain>
    </source>
</reference>
<keyword evidence="1" id="KW-0328">Glycosyltransferase</keyword>
<dbReference type="Proteomes" id="UP001056201">
    <property type="component" value="Chromosome 2"/>
</dbReference>
<dbReference type="EC" id="2.4.-.-" evidence="1"/>
<dbReference type="Pfam" id="PF13692">
    <property type="entry name" value="Glyco_trans_1_4"/>
    <property type="match status" value="1"/>
</dbReference>
<dbReference type="SUPFAM" id="SSF53756">
    <property type="entry name" value="UDP-Glycosyltransferase/glycogen phosphorylase"/>
    <property type="match status" value="1"/>
</dbReference>
<name>A0ABY4SBQ7_AQUTE</name>
<keyword evidence="1" id="KW-0808">Transferase</keyword>
<dbReference type="GO" id="GO:0016779">
    <property type="term" value="F:nucleotidyltransferase activity"/>
    <property type="evidence" value="ECO:0007669"/>
    <property type="project" value="UniProtKB-KW"/>
</dbReference>
<accession>A0ABY4SBQ7</accession>
<keyword evidence="2" id="KW-1185">Reference proteome</keyword>
<organism evidence="1 2">
    <name type="scientific">Aquincola tertiaricarbonis</name>
    <dbReference type="NCBI Taxonomy" id="391953"/>
    <lineage>
        <taxon>Bacteria</taxon>
        <taxon>Pseudomonadati</taxon>
        <taxon>Pseudomonadota</taxon>
        <taxon>Betaproteobacteria</taxon>
        <taxon>Burkholderiales</taxon>
        <taxon>Sphaerotilaceae</taxon>
        <taxon>Aquincola</taxon>
    </lineage>
</organism>
<dbReference type="EMBL" id="CP097636">
    <property type="protein sequence ID" value="URI09506.1"/>
    <property type="molecule type" value="Genomic_DNA"/>
</dbReference>
<gene>
    <name evidence="1" type="ORF">MW290_28525</name>
</gene>
<evidence type="ECO:0000313" key="1">
    <source>
        <dbReference type="EMBL" id="URI09506.1"/>
    </source>
</evidence>
<dbReference type="GO" id="GO:0016757">
    <property type="term" value="F:glycosyltransferase activity"/>
    <property type="evidence" value="ECO:0007669"/>
    <property type="project" value="UniProtKB-KW"/>
</dbReference>
<sequence>MTTQFMDVRGYRHSVYHCVDEVRAQPGMPVAEIEQAERRLMKDVEFCFVTAQSLLDARRQENPNTYYFPNVAEFEHFAKARSDLLPPPLDIGPRTKPRIGFIGAISSYKVDFQLLCKMASMHKDWEIILIGQVGEGDPSTNVSMLSEYENILLIGPRDYKDLPAYLKTFDVAVLPCLINDYTRGMFPMKFFEYLAAGKPVVSTDLHALRSYADIAVIADSHEAFLRGVEDAVDGKVPPIERRIAAAKEQTYEIRTDKMLALIAETSGSAL</sequence>
<dbReference type="Gene3D" id="3.40.50.2000">
    <property type="entry name" value="Glycogen Phosphorylase B"/>
    <property type="match status" value="1"/>
</dbReference>